<sequence length="74" mass="8736">MAEFTVTLSETLESRLTRRMRLIAEIDIDNDEIELIDQYMNSAGNWKSWEDYGIILRKDEIKRLWEAVKGEDNG</sequence>
<name>A0A0F8X2Z9_9ZZZZ</name>
<protein>
    <submittedName>
        <fullName evidence="1">Uncharacterized protein</fullName>
    </submittedName>
</protein>
<dbReference type="EMBL" id="LAZR01061505">
    <property type="protein sequence ID" value="KKK63452.1"/>
    <property type="molecule type" value="Genomic_DNA"/>
</dbReference>
<evidence type="ECO:0000313" key="1">
    <source>
        <dbReference type="EMBL" id="KKK63452.1"/>
    </source>
</evidence>
<gene>
    <name evidence="1" type="ORF">LCGC14_2994150</name>
</gene>
<dbReference type="AlphaFoldDB" id="A0A0F8X2Z9"/>
<reference evidence="1" key="1">
    <citation type="journal article" date="2015" name="Nature">
        <title>Complex archaea that bridge the gap between prokaryotes and eukaryotes.</title>
        <authorList>
            <person name="Spang A."/>
            <person name="Saw J.H."/>
            <person name="Jorgensen S.L."/>
            <person name="Zaremba-Niedzwiedzka K."/>
            <person name="Martijn J."/>
            <person name="Lind A.E."/>
            <person name="van Eijk R."/>
            <person name="Schleper C."/>
            <person name="Guy L."/>
            <person name="Ettema T.J."/>
        </authorList>
    </citation>
    <scope>NUCLEOTIDE SEQUENCE</scope>
</reference>
<comment type="caution">
    <text evidence="1">The sequence shown here is derived from an EMBL/GenBank/DDBJ whole genome shotgun (WGS) entry which is preliminary data.</text>
</comment>
<organism evidence="1">
    <name type="scientific">marine sediment metagenome</name>
    <dbReference type="NCBI Taxonomy" id="412755"/>
    <lineage>
        <taxon>unclassified sequences</taxon>
        <taxon>metagenomes</taxon>
        <taxon>ecological metagenomes</taxon>
    </lineage>
</organism>
<proteinExistence type="predicted"/>
<accession>A0A0F8X2Z9</accession>